<reference evidence="8 9" key="1">
    <citation type="submission" date="2014-04" db="EMBL/GenBank/DDBJ databases">
        <title>Draft Genome Sequence of Synergistes jonesii.</title>
        <authorList>
            <person name="Coil D.A."/>
            <person name="Eisen J.A."/>
            <person name="Holland-Moritz H.E."/>
        </authorList>
    </citation>
    <scope>NUCLEOTIDE SEQUENCE [LARGE SCALE GENOMIC DNA]</scope>
    <source>
        <strain evidence="8 9">78-1</strain>
    </source>
</reference>
<feature type="transmembrane region" description="Helical" evidence="6">
    <location>
        <begin position="253"/>
        <end position="272"/>
    </location>
</feature>
<keyword evidence="9" id="KW-1185">Reference proteome</keyword>
<evidence type="ECO:0000313" key="8">
    <source>
        <dbReference type="EMBL" id="KEJ92824.1"/>
    </source>
</evidence>
<feature type="transmembrane region" description="Helical" evidence="6">
    <location>
        <begin position="7"/>
        <end position="31"/>
    </location>
</feature>
<keyword evidence="3 6" id="KW-0812">Transmembrane</keyword>
<dbReference type="eggNOG" id="COG0697">
    <property type="taxonomic scope" value="Bacteria"/>
</dbReference>
<evidence type="ECO:0000256" key="4">
    <source>
        <dbReference type="ARBA" id="ARBA00022989"/>
    </source>
</evidence>
<organism evidence="8 9">
    <name type="scientific">Synergistes jonesii</name>
    <dbReference type="NCBI Taxonomy" id="2754"/>
    <lineage>
        <taxon>Bacteria</taxon>
        <taxon>Thermotogati</taxon>
        <taxon>Synergistota</taxon>
        <taxon>Synergistia</taxon>
        <taxon>Synergistales</taxon>
        <taxon>Synergistaceae</taxon>
        <taxon>Synergistes</taxon>
    </lineage>
</organism>
<dbReference type="Proteomes" id="UP000027665">
    <property type="component" value="Unassembled WGS sequence"/>
</dbReference>
<dbReference type="InterPro" id="IPR000620">
    <property type="entry name" value="EamA_dom"/>
</dbReference>
<dbReference type="SUPFAM" id="SSF103481">
    <property type="entry name" value="Multidrug resistance efflux transporter EmrE"/>
    <property type="match status" value="2"/>
</dbReference>
<dbReference type="STRING" id="2754.EH55_01185"/>
<feature type="transmembrane region" description="Helical" evidence="6">
    <location>
        <begin position="278"/>
        <end position="295"/>
    </location>
</feature>
<dbReference type="InterPro" id="IPR050638">
    <property type="entry name" value="AA-Vitamin_Transporters"/>
</dbReference>
<feature type="domain" description="EamA" evidence="7">
    <location>
        <begin position="156"/>
        <end position="293"/>
    </location>
</feature>
<dbReference type="InterPro" id="IPR037185">
    <property type="entry name" value="EmrE-like"/>
</dbReference>
<dbReference type="GeneID" id="90983156"/>
<comment type="subcellular location">
    <subcellularLocation>
        <location evidence="1">Membrane</location>
        <topology evidence="1">Multi-pass membrane protein</topology>
    </subcellularLocation>
</comment>
<feature type="transmembrane region" description="Helical" evidence="6">
    <location>
        <begin position="125"/>
        <end position="144"/>
    </location>
</feature>
<dbReference type="RefSeq" id="WP_037975143.1">
    <property type="nucleotide sequence ID" value="NZ_JMKI01000016.1"/>
</dbReference>
<evidence type="ECO:0000256" key="5">
    <source>
        <dbReference type="ARBA" id="ARBA00023136"/>
    </source>
</evidence>
<dbReference type="OrthoDB" id="3525at2"/>
<dbReference type="PANTHER" id="PTHR32322:SF2">
    <property type="entry name" value="EAMA DOMAIN-CONTAINING PROTEIN"/>
    <property type="match status" value="1"/>
</dbReference>
<accession>A0A073ISN9</accession>
<gene>
    <name evidence="8" type="ORF">EH55_01185</name>
</gene>
<feature type="transmembrane region" description="Helical" evidence="6">
    <location>
        <begin position="68"/>
        <end position="86"/>
    </location>
</feature>
<proteinExistence type="inferred from homology"/>
<evidence type="ECO:0000256" key="3">
    <source>
        <dbReference type="ARBA" id="ARBA00022692"/>
    </source>
</evidence>
<protein>
    <recommendedName>
        <fullName evidence="7">EamA domain-containing protein</fullName>
    </recommendedName>
</protein>
<comment type="caution">
    <text evidence="8">The sequence shown here is derived from an EMBL/GenBank/DDBJ whole genome shotgun (WGS) entry which is preliminary data.</text>
</comment>
<dbReference type="GO" id="GO:0016020">
    <property type="term" value="C:membrane"/>
    <property type="evidence" value="ECO:0007669"/>
    <property type="project" value="UniProtKB-SubCell"/>
</dbReference>
<comment type="similarity">
    <text evidence="2">Belongs to the EamA transporter family.</text>
</comment>
<dbReference type="Pfam" id="PF00892">
    <property type="entry name" value="EamA"/>
    <property type="match status" value="2"/>
</dbReference>
<dbReference type="Gene3D" id="1.10.3730.20">
    <property type="match status" value="1"/>
</dbReference>
<dbReference type="AlphaFoldDB" id="A0A073ISN9"/>
<evidence type="ECO:0000259" key="7">
    <source>
        <dbReference type="Pfam" id="PF00892"/>
    </source>
</evidence>
<sequence length="298" mass="32258">MSESKKFSVYLMATLPIVFWGVSFAAAKVALEEADPLLLLFLRFAISLPLLLALAWRGGEAALPTKKQALVLIFMGFMGFYFHLGIQTMAMRTSGSGMANWQMAASPAAAALMSAIFLKERMSRTGLLGALCAFLGVTVVLGLGTKGAKGISIYNFGDFLITVSMLNWAAFMVVTRWLFRDGGYPPLFTIFWEVFFAALMCAPTLALLRVDVGAAARFGAPTWEALLVLGLLCSGLAYAFWYRAAAAIPVPRLMVFQFLQPLVGVVAGYFVIGERFTPWLILGGAMIVSGVYAANSHK</sequence>
<evidence type="ECO:0000256" key="2">
    <source>
        <dbReference type="ARBA" id="ARBA00007362"/>
    </source>
</evidence>
<feature type="transmembrane region" description="Helical" evidence="6">
    <location>
        <begin position="156"/>
        <end position="178"/>
    </location>
</feature>
<dbReference type="EMBL" id="JMKI01000016">
    <property type="protein sequence ID" value="KEJ92824.1"/>
    <property type="molecule type" value="Genomic_DNA"/>
</dbReference>
<evidence type="ECO:0000313" key="9">
    <source>
        <dbReference type="Proteomes" id="UP000027665"/>
    </source>
</evidence>
<evidence type="ECO:0000256" key="1">
    <source>
        <dbReference type="ARBA" id="ARBA00004141"/>
    </source>
</evidence>
<feature type="domain" description="EamA" evidence="7">
    <location>
        <begin position="9"/>
        <end position="141"/>
    </location>
</feature>
<keyword evidence="4 6" id="KW-1133">Transmembrane helix</keyword>
<feature type="transmembrane region" description="Helical" evidence="6">
    <location>
        <begin position="37"/>
        <end position="56"/>
    </location>
</feature>
<feature type="transmembrane region" description="Helical" evidence="6">
    <location>
        <begin position="222"/>
        <end position="241"/>
    </location>
</feature>
<dbReference type="PANTHER" id="PTHR32322">
    <property type="entry name" value="INNER MEMBRANE TRANSPORTER"/>
    <property type="match status" value="1"/>
</dbReference>
<feature type="transmembrane region" description="Helical" evidence="6">
    <location>
        <begin position="190"/>
        <end position="210"/>
    </location>
</feature>
<name>A0A073ISN9_9BACT</name>
<evidence type="ECO:0000256" key="6">
    <source>
        <dbReference type="SAM" id="Phobius"/>
    </source>
</evidence>
<keyword evidence="5 6" id="KW-0472">Membrane</keyword>
<feature type="transmembrane region" description="Helical" evidence="6">
    <location>
        <begin position="98"/>
        <end position="118"/>
    </location>
</feature>